<comment type="caution">
    <text evidence="2">The sequence shown here is derived from an EMBL/GenBank/DDBJ whole genome shotgun (WGS) entry which is preliminary data.</text>
</comment>
<evidence type="ECO:0000259" key="1">
    <source>
        <dbReference type="Pfam" id="PF24812"/>
    </source>
</evidence>
<evidence type="ECO:0000313" key="2">
    <source>
        <dbReference type="EMBL" id="TRY96800.1"/>
    </source>
</evidence>
<feature type="domain" description="E3 ubiquitin-protein ligase TTC3 winged helix turn helix" evidence="1">
    <location>
        <begin position="2"/>
        <end position="50"/>
    </location>
</feature>
<keyword evidence="3" id="KW-1185">Reference proteome</keyword>
<reference evidence="2 3" key="1">
    <citation type="journal article" date="2019" name="Sci. Data">
        <title>Hybrid genome assembly and annotation of Danionella translucida.</title>
        <authorList>
            <person name="Kadobianskyi M."/>
            <person name="Schulze L."/>
            <person name="Schuelke M."/>
            <person name="Judkewitz B."/>
        </authorList>
    </citation>
    <scope>NUCLEOTIDE SEQUENCE [LARGE SCALE GENOMIC DNA]</scope>
    <source>
        <strain evidence="2 3">Bolton</strain>
    </source>
</reference>
<name>A0A553R3P2_9TELE</name>
<dbReference type="STRING" id="623744.A0A553R3P2"/>
<accession>A0A553R3P2</accession>
<sequence>MSFPPEAQDKIFEAGGLESFLLQSLRFTQAEGCIGLMKHAITLAQTAMPNNTNFSNTPVNLTAAVREPFSSSLSSAVLNPHLIKTQYNPNLIPSNLEFWSNTYPAPQNTHQIALNGGDQSHQPIPYDLHSSPVADEVKENTPEQLKAQLVESRAVKCKQNLDDRKEVSINTEPYSYFEKNHGEMMQTEKRMHWLREEIHTMRS</sequence>
<feature type="non-terminal residue" evidence="2">
    <location>
        <position position="203"/>
    </location>
</feature>
<dbReference type="AlphaFoldDB" id="A0A553R3P2"/>
<dbReference type="Proteomes" id="UP000316079">
    <property type="component" value="Unassembled WGS sequence"/>
</dbReference>
<dbReference type="InterPro" id="IPR056871">
    <property type="entry name" value="WH_TTC3"/>
</dbReference>
<evidence type="ECO:0000313" key="3">
    <source>
        <dbReference type="Proteomes" id="UP000316079"/>
    </source>
</evidence>
<protein>
    <recommendedName>
        <fullName evidence="1">E3 ubiquitin-protein ligase TTC3 winged helix turn helix domain-containing protein</fullName>
    </recommendedName>
</protein>
<organism evidence="2 3">
    <name type="scientific">Danionella cerebrum</name>
    <dbReference type="NCBI Taxonomy" id="2873325"/>
    <lineage>
        <taxon>Eukaryota</taxon>
        <taxon>Metazoa</taxon>
        <taxon>Chordata</taxon>
        <taxon>Craniata</taxon>
        <taxon>Vertebrata</taxon>
        <taxon>Euteleostomi</taxon>
        <taxon>Actinopterygii</taxon>
        <taxon>Neopterygii</taxon>
        <taxon>Teleostei</taxon>
        <taxon>Ostariophysi</taxon>
        <taxon>Cypriniformes</taxon>
        <taxon>Danionidae</taxon>
        <taxon>Danioninae</taxon>
        <taxon>Danionella</taxon>
    </lineage>
</organism>
<gene>
    <name evidence="2" type="ORF">DNTS_033788</name>
</gene>
<dbReference type="Pfam" id="PF24812">
    <property type="entry name" value="WHD_TTC3"/>
    <property type="match status" value="1"/>
</dbReference>
<dbReference type="EMBL" id="SRMA01025255">
    <property type="protein sequence ID" value="TRY96800.1"/>
    <property type="molecule type" value="Genomic_DNA"/>
</dbReference>
<dbReference type="OrthoDB" id="8062037at2759"/>
<proteinExistence type="predicted"/>